<sequence length="85" mass="9607">MIVCVTGGRPIVFVSLLSRCQLLIGSKNGGSVVDSCLRSSKAAARRKEKRLRPFCEGGWLPVRVAVRNVLKRTTQDRRWYYPVED</sequence>
<comment type="caution">
    <text evidence="1">The sequence shown here is derived from an EMBL/GenBank/DDBJ whole genome shotgun (WGS) entry which is preliminary data.</text>
</comment>
<proteinExistence type="predicted"/>
<dbReference type="AlphaFoldDB" id="A0A834IVC8"/>
<keyword evidence="2" id="KW-1185">Reference proteome</keyword>
<reference evidence="1" key="1">
    <citation type="submission" date="2020-08" db="EMBL/GenBank/DDBJ databases">
        <title>Genome sequencing and assembly of the red palm weevil Rhynchophorus ferrugineus.</title>
        <authorList>
            <person name="Dias G.B."/>
            <person name="Bergman C.M."/>
            <person name="Manee M."/>
        </authorList>
    </citation>
    <scope>NUCLEOTIDE SEQUENCE</scope>
    <source>
        <strain evidence="1">AA-2017</strain>
        <tissue evidence="1">Whole larva</tissue>
    </source>
</reference>
<organism evidence="1 2">
    <name type="scientific">Rhynchophorus ferrugineus</name>
    <name type="common">Red palm weevil</name>
    <name type="synonym">Curculio ferrugineus</name>
    <dbReference type="NCBI Taxonomy" id="354439"/>
    <lineage>
        <taxon>Eukaryota</taxon>
        <taxon>Metazoa</taxon>
        <taxon>Ecdysozoa</taxon>
        <taxon>Arthropoda</taxon>
        <taxon>Hexapoda</taxon>
        <taxon>Insecta</taxon>
        <taxon>Pterygota</taxon>
        <taxon>Neoptera</taxon>
        <taxon>Endopterygota</taxon>
        <taxon>Coleoptera</taxon>
        <taxon>Polyphaga</taxon>
        <taxon>Cucujiformia</taxon>
        <taxon>Curculionidae</taxon>
        <taxon>Dryophthorinae</taxon>
        <taxon>Rhynchophorus</taxon>
    </lineage>
</organism>
<dbReference type="EMBL" id="JAACXV010000295">
    <property type="protein sequence ID" value="KAF7280452.1"/>
    <property type="molecule type" value="Genomic_DNA"/>
</dbReference>
<protein>
    <submittedName>
        <fullName evidence="1">Uncharacterized protein</fullName>
    </submittedName>
</protein>
<evidence type="ECO:0000313" key="1">
    <source>
        <dbReference type="EMBL" id="KAF7280452.1"/>
    </source>
</evidence>
<accession>A0A834IVC8</accession>
<evidence type="ECO:0000313" key="2">
    <source>
        <dbReference type="Proteomes" id="UP000625711"/>
    </source>
</evidence>
<name>A0A834IVC8_RHYFE</name>
<dbReference type="Proteomes" id="UP000625711">
    <property type="component" value="Unassembled WGS sequence"/>
</dbReference>
<gene>
    <name evidence="1" type="ORF">GWI33_005848</name>
</gene>